<feature type="domain" description="4Fe-4S ferredoxin-type" evidence="5">
    <location>
        <begin position="185"/>
        <end position="215"/>
    </location>
</feature>
<dbReference type="PANTHER" id="PTHR43687:SF1">
    <property type="entry name" value="FERREDOXIN III"/>
    <property type="match status" value="1"/>
</dbReference>
<keyword evidence="1" id="KW-0004">4Fe-4S</keyword>
<evidence type="ECO:0000259" key="5">
    <source>
        <dbReference type="PROSITE" id="PS51379"/>
    </source>
</evidence>
<gene>
    <name evidence="6" type="ORF">D1164_17670</name>
</gene>
<evidence type="ECO:0000256" key="3">
    <source>
        <dbReference type="ARBA" id="ARBA00023004"/>
    </source>
</evidence>
<dbReference type="Proteomes" id="UP000266441">
    <property type="component" value="Unassembled WGS sequence"/>
</dbReference>
<dbReference type="GO" id="GO:0051539">
    <property type="term" value="F:4 iron, 4 sulfur cluster binding"/>
    <property type="evidence" value="ECO:0007669"/>
    <property type="project" value="UniProtKB-KW"/>
</dbReference>
<keyword evidence="7" id="KW-1185">Reference proteome</keyword>
<dbReference type="InterPro" id="IPR050572">
    <property type="entry name" value="Fe-S_Ferredoxin"/>
</dbReference>
<reference evidence="6 7" key="1">
    <citation type="journal article" date="2015" name="Int. J. Syst. Evol. Microbiol.">
        <title>Mariniphaga sediminis sp. nov., isolated from coastal sediment.</title>
        <authorList>
            <person name="Wang F.Q."/>
            <person name="Shen Q.Y."/>
            <person name="Chen G.J."/>
            <person name="Du Z.J."/>
        </authorList>
    </citation>
    <scope>NUCLEOTIDE SEQUENCE [LARGE SCALE GENOMIC DNA]</scope>
    <source>
        <strain evidence="6 7">SY21</strain>
    </source>
</reference>
<dbReference type="Gene3D" id="3.30.70.20">
    <property type="match status" value="1"/>
</dbReference>
<keyword evidence="2" id="KW-0479">Metal-binding</keyword>
<evidence type="ECO:0000256" key="4">
    <source>
        <dbReference type="ARBA" id="ARBA00023014"/>
    </source>
</evidence>
<evidence type="ECO:0000313" key="7">
    <source>
        <dbReference type="Proteomes" id="UP000266441"/>
    </source>
</evidence>
<dbReference type="SUPFAM" id="SSF54862">
    <property type="entry name" value="4Fe-4S ferredoxins"/>
    <property type="match status" value="1"/>
</dbReference>
<dbReference type="GO" id="GO:0046872">
    <property type="term" value="F:metal ion binding"/>
    <property type="evidence" value="ECO:0007669"/>
    <property type="project" value="UniProtKB-KW"/>
</dbReference>
<protein>
    <recommendedName>
        <fullName evidence="5">4Fe-4S ferredoxin-type domain-containing protein</fullName>
    </recommendedName>
</protein>
<dbReference type="AlphaFoldDB" id="A0A399CXT5"/>
<keyword evidence="4" id="KW-0411">Iron-sulfur</keyword>
<dbReference type="EMBL" id="QWET01000016">
    <property type="protein sequence ID" value="RIH63768.1"/>
    <property type="molecule type" value="Genomic_DNA"/>
</dbReference>
<name>A0A399CXT5_9BACT</name>
<dbReference type="InterPro" id="IPR017896">
    <property type="entry name" value="4Fe4S_Fe-S-bd"/>
</dbReference>
<evidence type="ECO:0000313" key="6">
    <source>
        <dbReference type="EMBL" id="RIH63768.1"/>
    </source>
</evidence>
<evidence type="ECO:0000256" key="1">
    <source>
        <dbReference type="ARBA" id="ARBA00022485"/>
    </source>
</evidence>
<dbReference type="OrthoDB" id="9813230at2"/>
<feature type="domain" description="4Fe-4S ferredoxin-type" evidence="5">
    <location>
        <begin position="155"/>
        <end position="184"/>
    </location>
</feature>
<dbReference type="Pfam" id="PF12837">
    <property type="entry name" value="Fer4_6"/>
    <property type="match status" value="1"/>
</dbReference>
<proteinExistence type="predicted"/>
<comment type="caution">
    <text evidence="6">The sequence shown here is derived from an EMBL/GenBank/DDBJ whole genome shotgun (WGS) entry which is preliminary data.</text>
</comment>
<keyword evidence="3" id="KW-0408">Iron</keyword>
<sequence>MMFKRVVCVSAFGLFLFSLTFTFGFLMSQKSCVIFCRCSANVISDTKQNDILEGLKKQDVHVYELHDLCAFSVNEKDVLNAIGKEFQQKILVACYPRAVRNMLLQNGIDFGNFEVLNFKELTANQILSKLETEFGVAQGEARFQTRATKLDVPAWFPVIDKERCTLCGRCARFCLFGVYTFDKKNLNVVNPLACKNRCPACGRTCPASAIIFPRLAENSVLAGDEPGSTQISVDRGNLLMTLNERNSNRRNILRQEVMERAKEERRKALEELKISVRRKE</sequence>
<dbReference type="PANTHER" id="PTHR43687">
    <property type="entry name" value="ADENYLYLSULFATE REDUCTASE, BETA SUBUNIT"/>
    <property type="match status" value="1"/>
</dbReference>
<dbReference type="PROSITE" id="PS51379">
    <property type="entry name" value="4FE4S_FER_2"/>
    <property type="match status" value="2"/>
</dbReference>
<evidence type="ECO:0000256" key="2">
    <source>
        <dbReference type="ARBA" id="ARBA00022723"/>
    </source>
</evidence>
<accession>A0A399CXT5</accession>
<organism evidence="6 7">
    <name type="scientific">Mariniphaga sediminis</name>
    <dbReference type="NCBI Taxonomy" id="1628158"/>
    <lineage>
        <taxon>Bacteria</taxon>
        <taxon>Pseudomonadati</taxon>
        <taxon>Bacteroidota</taxon>
        <taxon>Bacteroidia</taxon>
        <taxon>Marinilabiliales</taxon>
        <taxon>Prolixibacteraceae</taxon>
        <taxon>Mariniphaga</taxon>
    </lineage>
</organism>